<dbReference type="PANTHER" id="PTHR11009">
    <property type="entry name" value="DER1-LIKE PROTEIN, DERLIN"/>
    <property type="match status" value="1"/>
</dbReference>
<feature type="domain" description="Peptidase S54 rhomboid" evidence="10">
    <location>
        <begin position="99"/>
        <end position="243"/>
    </location>
</feature>
<evidence type="ECO:0000256" key="3">
    <source>
        <dbReference type="ARBA" id="ARBA00022692"/>
    </source>
</evidence>
<protein>
    <recommendedName>
        <fullName evidence="7">Rhomboid domain-containing protein 2</fullName>
    </recommendedName>
</protein>
<keyword evidence="4 9" id="KW-1133">Transmembrane helix</keyword>
<evidence type="ECO:0000313" key="11">
    <source>
        <dbReference type="Ensembl" id="ENSMSIP00000014465.1"/>
    </source>
</evidence>
<dbReference type="Ensembl" id="ENSMSIT00000018380.1">
    <property type="protein sequence ID" value="ENSMSIP00000014465.1"/>
    <property type="gene ID" value="ENSMSIG00000012475.1"/>
</dbReference>
<feature type="compositionally biased region" description="Polar residues" evidence="8">
    <location>
        <begin position="359"/>
        <end position="369"/>
    </location>
</feature>
<reference evidence="11" key="2">
    <citation type="submission" date="2025-09" db="UniProtKB">
        <authorList>
            <consortium name="Ensembl"/>
        </authorList>
    </citation>
    <scope>IDENTIFICATION</scope>
</reference>
<accession>A0A8C6GZX8</accession>
<dbReference type="GeneTree" id="ENSGT00390000000699"/>
<evidence type="ECO:0000256" key="1">
    <source>
        <dbReference type="ARBA" id="ARBA00004257"/>
    </source>
</evidence>
<evidence type="ECO:0000256" key="7">
    <source>
        <dbReference type="ARBA" id="ARBA00072318"/>
    </source>
</evidence>
<evidence type="ECO:0000313" key="12">
    <source>
        <dbReference type="Proteomes" id="UP000694415"/>
    </source>
</evidence>
<dbReference type="GO" id="GO:0048471">
    <property type="term" value="C:perinuclear region of cytoplasm"/>
    <property type="evidence" value="ECO:0007669"/>
    <property type="project" value="Ensembl"/>
</dbReference>
<feature type="region of interest" description="Disordered" evidence="8">
    <location>
        <begin position="306"/>
        <end position="329"/>
    </location>
</feature>
<keyword evidence="6 9" id="KW-0472">Membrane</keyword>
<feature type="compositionally biased region" description="Polar residues" evidence="8">
    <location>
        <begin position="308"/>
        <end position="320"/>
    </location>
</feature>
<feature type="transmembrane region" description="Helical" evidence="9">
    <location>
        <begin position="101"/>
        <end position="125"/>
    </location>
</feature>
<dbReference type="Proteomes" id="UP000694415">
    <property type="component" value="Unplaced"/>
</dbReference>
<feature type="transmembrane region" description="Helical" evidence="9">
    <location>
        <begin position="137"/>
        <end position="158"/>
    </location>
</feature>
<dbReference type="Gene3D" id="1.20.1540.10">
    <property type="entry name" value="Rhomboid-like"/>
    <property type="match status" value="1"/>
</dbReference>
<keyword evidence="3 9" id="KW-0812">Transmembrane</keyword>
<proteinExistence type="inferred from homology"/>
<dbReference type="Pfam" id="PF01694">
    <property type="entry name" value="Rhomboid"/>
    <property type="match status" value="1"/>
</dbReference>
<organism evidence="11 12">
    <name type="scientific">Mus spicilegus</name>
    <name type="common">Mound-building mouse</name>
    <dbReference type="NCBI Taxonomy" id="10103"/>
    <lineage>
        <taxon>Eukaryota</taxon>
        <taxon>Metazoa</taxon>
        <taxon>Chordata</taxon>
        <taxon>Craniata</taxon>
        <taxon>Vertebrata</taxon>
        <taxon>Euteleostomi</taxon>
        <taxon>Mammalia</taxon>
        <taxon>Eutheria</taxon>
        <taxon>Euarchontoglires</taxon>
        <taxon>Glires</taxon>
        <taxon>Rodentia</taxon>
        <taxon>Myomorpha</taxon>
        <taxon>Muroidea</taxon>
        <taxon>Muridae</taxon>
        <taxon>Murinae</taxon>
        <taxon>Mus</taxon>
        <taxon>Mus</taxon>
    </lineage>
</organism>
<comment type="subcellular location">
    <subcellularLocation>
        <location evidence="1">Golgi apparatus</location>
        <location evidence="1">cis-Golgi network membrane</location>
        <topology evidence="1">Multi-pass membrane protein</topology>
    </subcellularLocation>
</comment>
<comment type="similarity">
    <text evidence="2">Belongs to the peptidase S54 family.</text>
</comment>
<evidence type="ECO:0000256" key="2">
    <source>
        <dbReference type="ARBA" id="ARBA00009045"/>
    </source>
</evidence>
<evidence type="ECO:0000256" key="5">
    <source>
        <dbReference type="ARBA" id="ARBA00023034"/>
    </source>
</evidence>
<keyword evidence="12" id="KW-1185">Reference proteome</keyword>
<evidence type="ECO:0000256" key="8">
    <source>
        <dbReference type="SAM" id="MobiDB-lite"/>
    </source>
</evidence>
<evidence type="ECO:0000256" key="4">
    <source>
        <dbReference type="ARBA" id="ARBA00022989"/>
    </source>
</evidence>
<reference evidence="11" key="1">
    <citation type="submission" date="2025-08" db="UniProtKB">
        <authorList>
            <consortium name="Ensembl"/>
        </authorList>
    </citation>
    <scope>IDENTIFICATION</scope>
</reference>
<dbReference type="InterPro" id="IPR022764">
    <property type="entry name" value="Peptidase_S54_rhomboid_dom"/>
</dbReference>
<keyword evidence="5" id="KW-0333">Golgi apparatus</keyword>
<evidence type="ECO:0000256" key="9">
    <source>
        <dbReference type="SAM" id="Phobius"/>
    </source>
</evidence>
<dbReference type="GO" id="GO:0004252">
    <property type="term" value="F:serine-type endopeptidase activity"/>
    <property type="evidence" value="ECO:0007669"/>
    <property type="project" value="InterPro"/>
</dbReference>
<feature type="transmembrane region" description="Helical" evidence="9">
    <location>
        <begin position="196"/>
        <end position="218"/>
    </location>
</feature>
<sequence>MGRCLRRSQSSAVARGDRRKEAEIEEGGGECRGRTREGLAAMAAPGPASRFWCSCPEVPSATFFTALLSLLVSGPRLFLLQPPLAPSGLSLRSEALRNWQVYRLVTYIFVYENPVSLLCGAIIIWRFAGNFERTVGTVRHCFFTLIFTVFSAIIYLSFESVSSLSKLGEVEDARGFTPVAFAMLGVTSVRSRMRRALVFGVVVPSVLVPWLLLCASWLIPQTSFLSNVSGLLIGLSYGLTYCYSLDLSERVALKLDQKFPFSLMRRIPLFKYISGSSAERRAAQSRRLNPAPGSYPTQSCHPHLTPSYPVTQMQQASGQKLASWPPGHMPSLPPYQPASGLCYVQNHFGPNPNASSVYPASAGTSQGVQPPSPISCPGTVYSGALGTPGATGSKESSKVAMP</sequence>
<evidence type="ECO:0000256" key="6">
    <source>
        <dbReference type="ARBA" id="ARBA00023136"/>
    </source>
</evidence>
<name>A0A8C6GZX8_MUSSI</name>
<dbReference type="SUPFAM" id="SSF144091">
    <property type="entry name" value="Rhomboid-like"/>
    <property type="match status" value="1"/>
</dbReference>
<feature type="region of interest" description="Disordered" evidence="8">
    <location>
        <begin position="359"/>
        <end position="402"/>
    </location>
</feature>
<dbReference type="AlphaFoldDB" id="A0A8C6GZX8"/>
<dbReference type="GO" id="GO:0005654">
    <property type="term" value="C:nucleoplasm"/>
    <property type="evidence" value="ECO:0007669"/>
    <property type="project" value="Ensembl"/>
</dbReference>
<dbReference type="FunFam" id="1.20.1540.10:FF:000011">
    <property type="entry name" value="Putative rhomboid domain-containing protein 2"/>
    <property type="match status" value="1"/>
</dbReference>
<dbReference type="InterPro" id="IPR035952">
    <property type="entry name" value="Rhomboid-like_sf"/>
</dbReference>
<dbReference type="GO" id="GO:0000139">
    <property type="term" value="C:Golgi membrane"/>
    <property type="evidence" value="ECO:0007669"/>
    <property type="project" value="Ensembl"/>
</dbReference>
<evidence type="ECO:0000259" key="10">
    <source>
        <dbReference type="Pfam" id="PF01694"/>
    </source>
</evidence>
<feature type="transmembrane region" description="Helical" evidence="9">
    <location>
        <begin position="224"/>
        <end position="244"/>
    </location>
</feature>